<evidence type="ECO:0000256" key="3">
    <source>
        <dbReference type="ARBA" id="ARBA00022989"/>
    </source>
</evidence>
<name>T2IJW3_CROWT</name>
<accession>T2IJW3</accession>
<evidence type="ECO:0000313" key="8">
    <source>
        <dbReference type="Proteomes" id="UP000018348"/>
    </source>
</evidence>
<proteinExistence type="predicted"/>
<keyword evidence="2 5" id="KW-0812">Transmembrane</keyword>
<evidence type="ECO:0000313" key="7">
    <source>
        <dbReference type="EMBL" id="CCQ53209.1"/>
    </source>
</evidence>
<evidence type="ECO:0000259" key="6">
    <source>
        <dbReference type="Pfam" id="PF05154"/>
    </source>
</evidence>
<gene>
    <name evidence="7" type="ORF">CWATWH8502_4031</name>
</gene>
<comment type="caution">
    <text evidence="7">The sequence shown here is derived from an EMBL/GenBank/DDBJ whole genome shotgun (WGS) entry which is preliminary data.</text>
</comment>
<keyword evidence="4 5" id="KW-0472">Membrane</keyword>
<organism evidence="7 8">
    <name type="scientific">Crocosphaera watsonii WH 8502</name>
    <dbReference type="NCBI Taxonomy" id="423474"/>
    <lineage>
        <taxon>Bacteria</taxon>
        <taxon>Bacillati</taxon>
        <taxon>Cyanobacteriota</taxon>
        <taxon>Cyanophyceae</taxon>
        <taxon>Oscillatoriophycideae</taxon>
        <taxon>Chroococcales</taxon>
        <taxon>Aphanothecaceae</taxon>
        <taxon>Crocosphaera</taxon>
    </lineage>
</organism>
<evidence type="ECO:0000256" key="1">
    <source>
        <dbReference type="ARBA" id="ARBA00004141"/>
    </source>
</evidence>
<evidence type="ECO:0000256" key="2">
    <source>
        <dbReference type="ARBA" id="ARBA00022692"/>
    </source>
</evidence>
<keyword evidence="3 5" id="KW-1133">Transmembrane helix</keyword>
<evidence type="ECO:0000256" key="4">
    <source>
        <dbReference type="ARBA" id="ARBA00023136"/>
    </source>
</evidence>
<reference evidence="7 8" key="1">
    <citation type="submission" date="2013-01" db="EMBL/GenBank/DDBJ databases">
        <authorList>
            <person name="Bench S."/>
        </authorList>
    </citation>
    <scope>NUCLEOTIDE SEQUENCE [LARGE SCALE GENOMIC DNA]</scope>
    <source>
        <strain evidence="7 8">WH 8502</strain>
    </source>
</reference>
<dbReference type="EMBL" id="CAQK01000792">
    <property type="protein sequence ID" value="CCQ53209.1"/>
    <property type="molecule type" value="Genomic_DNA"/>
</dbReference>
<evidence type="ECO:0000256" key="5">
    <source>
        <dbReference type="SAM" id="Phobius"/>
    </source>
</evidence>
<dbReference type="GO" id="GO:0016020">
    <property type="term" value="C:membrane"/>
    <property type="evidence" value="ECO:0007669"/>
    <property type="project" value="UniProtKB-SubCell"/>
</dbReference>
<dbReference type="InterPro" id="IPR007829">
    <property type="entry name" value="TM2"/>
</dbReference>
<feature type="transmembrane region" description="Helical" evidence="5">
    <location>
        <begin position="43"/>
        <end position="70"/>
    </location>
</feature>
<dbReference type="AlphaFoldDB" id="T2IJW3"/>
<dbReference type="Pfam" id="PF05154">
    <property type="entry name" value="TM2"/>
    <property type="match status" value="1"/>
</dbReference>
<reference evidence="7 8" key="2">
    <citation type="submission" date="2013-09" db="EMBL/GenBank/DDBJ databases">
        <title>Whole genome comparison of six Crocosphaera watsonii strains with differing phenotypes.</title>
        <authorList>
            <person name="Bench S.R."/>
            <person name="Heller P."/>
            <person name="Frank I."/>
            <person name="Arciniega M."/>
            <person name="Shilova I.N."/>
            <person name="Zehr J.P."/>
        </authorList>
    </citation>
    <scope>NUCLEOTIDE SEQUENCE [LARGE SCALE GENOMIC DNA]</scope>
    <source>
        <strain evidence="7 8">WH 8502</strain>
    </source>
</reference>
<protein>
    <recommendedName>
        <fullName evidence="6">TM2 domain-containing protein</fullName>
    </recommendedName>
</protein>
<dbReference type="RefSeq" id="WP_021831859.1">
    <property type="nucleotide sequence ID" value="NZ_CAQK01000792.1"/>
</dbReference>
<sequence length="137" mass="15811">MEKLEKLFSNPKSRKVAIIVALLSTIVPWPIAGVHKFYLGQPVWGVIYLLLWNTPIPSIACAIDAVWYFVQGEEQFNDQFNGLTPSNPYKVHTKKLEPLQVNVISEGLRELDKLREEGLVSDYEFEQKRRKLLDKIN</sequence>
<dbReference type="Proteomes" id="UP000018348">
    <property type="component" value="Unassembled WGS sequence"/>
</dbReference>
<feature type="domain" description="TM2" evidence="6">
    <location>
        <begin position="12"/>
        <end position="65"/>
    </location>
</feature>
<comment type="subcellular location">
    <subcellularLocation>
        <location evidence="1">Membrane</location>
        <topology evidence="1">Multi-pass membrane protein</topology>
    </subcellularLocation>
</comment>